<feature type="region of interest" description="Disordered" evidence="1">
    <location>
        <begin position="69"/>
        <end position="156"/>
    </location>
</feature>
<gene>
    <name evidence="2" type="ORF">NSCI0253_LOCUS34239</name>
</gene>
<dbReference type="AlphaFoldDB" id="A0A7S1AN49"/>
<name>A0A7S1AN49_NOCSC</name>
<dbReference type="EMBL" id="HBFQ01047975">
    <property type="protein sequence ID" value="CAD8859885.1"/>
    <property type="molecule type" value="Transcribed_RNA"/>
</dbReference>
<organism evidence="2">
    <name type="scientific">Noctiluca scintillans</name>
    <name type="common">Sea sparkle</name>
    <name type="synonym">Red tide dinoflagellate</name>
    <dbReference type="NCBI Taxonomy" id="2966"/>
    <lineage>
        <taxon>Eukaryota</taxon>
        <taxon>Sar</taxon>
        <taxon>Alveolata</taxon>
        <taxon>Dinophyceae</taxon>
        <taxon>Noctilucales</taxon>
        <taxon>Noctilucaceae</taxon>
        <taxon>Noctiluca</taxon>
    </lineage>
</organism>
<reference evidence="2" key="1">
    <citation type="submission" date="2021-01" db="EMBL/GenBank/DDBJ databases">
        <authorList>
            <person name="Corre E."/>
            <person name="Pelletier E."/>
            <person name="Niang G."/>
            <person name="Scheremetjew M."/>
            <person name="Finn R."/>
            <person name="Kale V."/>
            <person name="Holt S."/>
            <person name="Cochrane G."/>
            <person name="Meng A."/>
            <person name="Brown T."/>
            <person name="Cohen L."/>
        </authorList>
    </citation>
    <scope>NUCLEOTIDE SEQUENCE</scope>
</reference>
<evidence type="ECO:0000313" key="2">
    <source>
        <dbReference type="EMBL" id="CAD8859885.1"/>
    </source>
</evidence>
<protein>
    <submittedName>
        <fullName evidence="2">Uncharacterized protein</fullName>
    </submittedName>
</protein>
<sequence>MSKWPGRVLDPGRVCCLDTSSSIRKLICSGQSVLDQVVEQTSCSPFTVAHTATSQGVTKMPPTSAGVLIPQRSPRVSPSNGFRSPRSAKVGEDGPNNTGCSATLRGRTMEMRWPPSPAPSRSPESPVGSPSLQFRSCGSGVARSDKSLPTWSEASARCGTSEDSLIGMGVKPELSRTRLTDLPLHRSGQDCDLRFGHFIFSPGRNSPTHEHTLGARVAVEPSAESDVRNILRLVEVQTDKQETQIRILQSQVKSLSDLVSHQCDSQRSEKCCDSLSCTAASGAGQDVALLRQEVARMISNECEARLKESAELRMTLESLSDQLAKANAAVKAAMQPDKINNLLSRCSEATRFGPNAQQPELLAQSRAVSHRLEELASRVEGVLQEIGIEREKRCATSAELHAHLAREIVEVRVACNKAIEEENVSRSIEARELRAILDSIWKRVDRDSEPSSIFPKVRRSTVGDFEDVNTLYEMVKEALGDTVRLSQEINEEREVRCQEYDDVRHKLEWFERLLGHGRPR</sequence>
<accession>A0A7S1AN49</accession>
<evidence type="ECO:0000256" key="1">
    <source>
        <dbReference type="SAM" id="MobiDB-lite"/>
    </source>
</evidence>
<proteinExistence type="predicted"/>